<evidence type="ECO:0000313" key="1">
    <source>
        <dbReference type="EMBL" id="VDN09227.1"/>
    </source>
</evidence>
<dbReference type="InterPro" id="IPR001372">
    <property type="entry name" value="Dynein_light_chain_typ-1/2"/>
</dbReference>
<dbReference type="AlphaFoldDB" id="A0A3P7LBK7"/>
<accession>A0A3P7LBK7</accession>
<dbReference type="SMART" id="SM01375">
    <property type="entry name" value="Dynein_light"/>
    <property type="match status" value="1"/>
</dbReference>
<dbReference type="Proteomes" id="UP000281553">
    <property type="component" value="Unassembled WGS sequence"/>
</dbReference>
<dbReference type="CDD" id="cd21450">
    <property type="entry name" value="DLC-like_DYNLL1-like"/>
    <property type="match status" value="1"/>
</dbReference>
<dbReference type="EMBL" id="UYRU01046651">
    <property type="protein sequence ID" value="VDN09227.1"/>
    <property type="molecule type" value="Genomic_DNA"/>
</dbReference>
<dbReference type="SUPFAM" id="SSF54648">
    <property type="entry name" value="DLC"/>
    <property type="match status" value="1"/>
</dbReference>
<dbReference type="InterPro" id="IPR037177">
    <property type="entry name" value="DLC_sf"/>
</dbReference>
<organism evidence="1 2">
    <name type="scientific">Dibothriocephalus latus</name>
    <name type="common">Fish tapeworm</name>
    <name type="synonym">Diphyllobothrium latum</name>
    <dbReference type="NCBI Taxonomy" id="60516"/>
    <lineage>
        <taxon>Eukaryota</taxon>
        <taxon>Metazoa</taxon>
        <taxon>Spiralia</taxon>
        <taxon>Lophotrochozoa</taxon>
        <taxon>Platyhelminthes</taxon>
        <taxon>Cestoda</taxon>
        <taxon>Eucestoda</taxon>
        <taxon>Diphyllobothriidea</taxon>
        <taxon>Diphyllobothriidae</taxon>
        <taxon>Dibothriocephalus</taxon>
    </lineage>
</organism>
<dbReference type="GO" id="GO:0007017">
    <property type="term" value="P:microtubule-based process"/>
    <property type="evidence" value="ECO:0007669"/>
    <property type="project" value="InterPro"/>
</dbReference>
<dbReference type="GO" id="GO:0030286">
    <property type="term" value="C:dynein complex"/>
    <property type="evidence" value="ECO:0007669"/>
    <property type="project" value="InterPro"/>
</dbReference>
<sequence length="106" mass="12117">MCSNAGNCNTYGNNQQCLKPVFKQAELSDDCKRIVLTAVRKATMLYCHEDEMAKCIRIELNEKLKGLWHVIVGKHFASFFTYTPGLMAHVLYGDMQFLVYQYQGNA</sequence>
<dbReference type="Gene3D" id="3.30.740.10">
    <property type="entry name" value="Protein Inhibitor Of Neuronal Nitric Oxide Synthase"/>
    <property type="match status" value="1"/>
</dbReference>
<evidence type="ECO:0000313" key="2">
    <source>
        <dbReference type="Proteomes" id="UP000281553"/>
    </source>
</evidence>
<reference evidence="1 2" key="1">
    <citation type="submission" date="2018-11" db="EMBL/GenBank/DDBJ databases">
        <authorList>
            <consortium name="Pathogen Informatics"/>
        </authorList>
    </citation>
    <scope>NUCLEOTIDE SEQUENCE [LARGE SCALE GENOMIC DNA]</scope>
</reference>
<dbReference type="Pfam" id="PF01221">
    <property type="entry name" value="Dynein_light"/>
    <property type="match status" value="1"/>
</dbReference>
<gene>
    <name evidence="1" type="ORF">DILT_LOCUS5058</name>
</gene>
<proteinExistence type="predicted"/>
<protein>
    <recommendedName>
        <fullName evidence="3">Dynein light chain</fullName>
    </recommendedName>
</protein>
<evidence type="ECO:0008006" key="3">
    <source>
        <dbReference type="Google" id="ProtNLM"/>
    </source>
</evidence>
<dbReference type="OrthoDB" id="10033309at2759"/>
<keyword evidence="2" id="KW-1185">Reference proteome</keyword>
<name>A0A3P7LBK7_DIBLA</name>